<name>A0A927R5A9_9BACL</name>
<dbReference type="InterPro" id="IPR014820">
    <property type="entry name" value="PriCT_1"/>
</dbReference>
<protein>
    <recommendedName>
        <fullName evidence="1">Primase C-terminal 1 domain-containing protein</fullName>
    </recommendedName>
</protein>
<reference evidence="2" key="1">
    <citation type="submission" date="2020-10" db="EMBL/GenBank/DDBJ databases">
        <title>Genomic Encyclopedia of Type Strains, Phase IV (KMG-IV): sequencing the most valuable type-strain genomes for metagenomic binning, comparative biology and taxonomic classification.</title>
        <authorList>
            <person name="Goeker M."/>
        </authorList>
    </citation>
    <scope>NUCLEOTIDE SEQUENCE</scope>
    <source>
        <strain evidence="2">DSM 13886</strain>
    </source>
</reference>
<proteinExistence type="predicted"/>
<accession>A0A927R5A9</accession>
<sequence length="519" mass="58966">MSMAICAFSEKKTVEELEQIYKVVLHEGITTYKKKHSKASLPTRVAAEKQDRVHKKGAVFVVRDKDHFTVNGVRGYIVTSKETLLEDAPALTHFTPNVYRTFGYADEGRRYIHGFEERNLQQINTYVVDIDTKKYSVNELLLTCMDDSIGLPTLIVESTRGYQLYFALQQPFFISPKNDFRGLKVAKRISNNLKQSLQAVEADVFCNDFGFFRLPNATNIVYAGLENVYAVGSLIDWSMRQDDNKDRPLFVLATKRLASSVLQSDWFNALIHTVNINGDKGQLGRNNTLFTLALIGYSEGWDMERTENFLDEFNARLEAPLNASDLHTILQSAYSGKYHGPSKEYVEALLALHVKNGESYKVSLGHRGWYKVKKAREDRQRSHYDEWETDIVEYIAAQKQMTEPFIWHTQKEMCEAIGIPQSSLNVLLKNSTKLIKTVTGKGRASKTGWTTVQLFITYALDLVRAQKEAYTAFVHQIIEEHVNELEPIAGYHELIEKLSSLKVLSDKNNPSFSSLAGSG</sequence>
<dbReference type="Proteomes" id="UP000658225">
    <property type="component" value="Unassembled WGS sequence"/>
</dbReference>
<gene>
    <name evidence="2" type="ORF">H4683_004283</name>
</gene>
<comment type="caution">
    <text evidence="2">The sequence shown here is derived from an EMBL/GenBank/DDBJ whole genome shotgun (WGS) entry which is preliminary data.</text>
</comment>
<evidence type="ECO:0000313" key="3">
    <source>
        <dbReference type="Proteomes" id="UP000658225"/>
    </source>
</evidence>
<dbReference type="Pfam" id="PF08708">
    <property type="entry name" value="PriCT_1"/>
    <property type="match status" value="1"/>
</dbReference>
<evidence type="ECO:0000313" key="2">
    <source>
        <dbReference type="EMBL" id="MBE1557146.1"/>
    </source>
</evidence>
<dbReference type="EMBL" id="JADBEL010000054">
    <property type="protein sequence ID" value="MBE1557146.1"/>
    <property type="molecule type" value="Genomic_DNA"/>
</dbReference>
<dbReference type="AlphaFoldDB" id="A0A927R5A9"/>
<keyword evidence="3" id="KW-1185">Reference proteome</keyword>
<dbReference type="RefSeq" id="WP_192600731.1">
    <property type="nucleotide sequence ID" value="NZ_JADBEL010000054.1"/>
</dbReference>
<organism evidence="2 3">
    <name type="scientific">Sporosarcina limicola</name>
    <dbReference type="NCBI Taxonomy" id="34101"/>
    <lineage>
        <taxon>Bacteria</taxon>
        <taxon>Bacillati</taxon>
        <taxon>Bacillota</taxon>
        <taxon>Bacilli</taxon>
        <taxon>Bacillales</taxon>
        <taxon>Caryophanaceae</taxon>
        <taxon>Sporosarcina</taxon>
    </lineage>
</organism>
<dbReference type="SMART" id="SM00942">
    <property type="entry name" value="PriCT_1"/>
    <property type="match status" value="1"/>
</dbReference>
<feature type="domain" description="Primase C-terminal 1" evidence="1">
    <location>
        <begin position="274"/>
        <end position="339"/>
    </location>
</feature>
<evidence type="ECO:0000259" key="1">
    <source>
        <dbReference type="SMART" id="SM00942"/>
    </source>
</evidence>